<proteinExistence type="inferred from homology"/>
<organism evidence="4 5">
    <name type="scientific">Didymodactylos carnosus</name>
    <dbReference type="NCBI Taxonomy" id="1234261"/>
    <lineage>
        <taxon>Eukaryota</taxon>
        <taxon>Metazoa</taxon>
        <taxon>Spiralia</taxon>
        <taxon>Gnathifera</taxon>
        <taxon>Rotifera</taxon>
        <taxon>Eurotatoria</taxon>
        <taxon>Bdelloidea</taxon>
        <taxon>Philodinida</taxon>
        <taxon>Philodinidae</taxon>
        <taxon>Didymodactylos</taxon>
    </lineage>
</organism>
<accession>A0A8S2H6C5</accession>
<evidence type="ECO:0000256" key="2">
    <source>
        <dbReference type="SAM" id="Phobius"/>
    </source>
</evidence>
<feature type="transmembrane region" description="Helical" evidence="2">
    <location>
        <begin position="210"/>
        <end position="232"/>
    </location>
</feature>
<protein>
    <submittedName>
        <fullName evidence="4">Uncharacterized protein</fullName>
    </submittedName>
</protein>
<feature type="transmembrane region" description="Helical" evidence="2">
    <location>
        <begin position="172"/>
        <end position="198"/>
    </location>
</feature>
<dbReference type="Pfam" id="PF13593">
    <property type="entry name" value="SBF_like"/>
    <property type="match status" value="1"/>
</dbReference>
<dbReference type="GO" id="GO:0005886">
    <property type="term" value="C:plasma membrane"/>
    <property type="evidence" value="ECO:0007669"/>
    <property type="project" value="TreeGrafter"/>
</dbReference>
<gene>
    <name evidence="3" type="ORF">OVA965_LOCUS5367</name>
    <name evidence="4" type="ORF">TMI583_LOCUS5365</name>
</gene>
<dbReference type="Proteomes" id="UP000682733">
    <property type="component" value="Unassembled WGS sequence"/>
</dbReference>
<dbReference type="InterPro" id="IPR016833">
    <property type="entry name" value="Put_Na-Bile_cotransptr"/>
</dbReference>
<dbReference type="PANTHER" id="PTHR18640">
    <property type="entry name" value="SOLUTE CARRIER FAMILY 10 MEMBER 7"/>
    <property type="match status" value="1"/>
</dbReference>
<sequence>MTKQSGGNEYSALINSALGNILGVFISPALVTLFMKNPNIDPLAGNITNSIDQLAGNITNSIDQLAGNITNSIDQLAGNITNSIDQLAGNITNSTRHILDYKQTLIKLGLTLILPLAIGQCIQLIWSDRLKLLIPKLKLAKVSSVALLFILWCVFCNAFANKSFERISKIDFLLLITIDIVLYIGFSIILTGIARIPIEYWQFSRKDTVAIVYSSISKTIGMGIPLINALYGGQDAQIVALLALPVISYYIIQLILGSIQTVLFQHWLKRDKAPQKGLITFPPNMLKLIIEKQKIVTFV</sequence>
<evidence type="ECO:0000313" key="4">
    <source>
        <dbReference type="EMBL" id="CAF3599462.1"/>
    </source>
</evidence>
<dbReference type="PANTHER" id="PTHR18640:SF5">
    <property type="entry name" value="SODIUM_BILE ACID COTRANSPORTER 7"/>
    <property type="match status" value="1"/>
</dbReference>
<dbReference type="EMBL" id="CAJOBA010001504">
    <property type="protein sequence ID" value="CAF3599462.1"/>
    <property type="molecule type" value="Genomic_DNA"/>
</dbReference>
<evidence type="ECO:0000313" key="3">
    <source>
        <dbReference type="EMBL" id="CAF0815415.1"/>
    </source>
</evidence>
<comment type="similarity">
    <text evidence="1">Belongs to the bile acid:sodium symporter (BASS) (TC 2.A.28) family.</text>
</comment>
<keyword evidence="2" id="KW-1133">Transmembrane helix</keyword>
<evidence type="ECO:0000256" key="1">
    <source>
        <dbReference type="ARBA" id="ARBA00006528"/>
    </source>
</evidence>
<feature type="transmembrane region" description="Helical" evidence="2">
    <location>
        <begin position="238"/>
        <end position="264"/>
    </location>
</feature>
<feature type="transmembrane region" description="Helical" evidence="2">
    <location>
        <begin position="105"/>
        <end position="127"/>
    </location>
</feature>
<reference evidence="4" key="1">
    <citation type="submission" date="2021-02" db="EMBL/GenBank/DDBJ databases">
        <authorList>
            <person name="Nowell W R."/>
        </authorList>
    </citation>
    <scope>NUCLEOTIDE SEQUENCE</scope>
</reference>
<dbReference type="EMBL" id="CAJNOK010001504">
    <property type="protein sequence ID" value="CAF0815415.1"/>
    <property type="molecule type" value="Genomic_DNA"/>
</dbReference>
<dbReference type="InterPro" id="IPR038770">
    <property type="entry name" value="Na+/solute_symporter_sf"/>
</dbReference>
<keyword evidence="2" id="KW-0812">Transmembrane</keyword>
<dbReference type="Gene3D" id="1.20.1530.20">
    <property type="match status" value="1"/>
</dbReference>
<feature type="transmembrane region" description="Helical" evidence="2">
    <location>
        <begin position="12"/>
        <end position="35"/>
    </location>
</feature>
<dbReference type="AlphaFoldDB" id="A0A8S2H6C5"/>
<comment type="caution">
    <text evidence="4">The sequence shown here is derived from an EMBL/GenBank/DDBJ whole genome shotgun (WGS) entry which is preliminary data.</text>
</comment>
<keyword evidence="2" id="KW-0472">Membrane</keyword>
<name>A0A8S2H6C5_9BILA</name>
<feature type="transmembrane region" description="Helical" evidence="2">
    <location>
        <begin position="139"/>
        <end position="160"/>
    </location>
</feature>
<dbReference type="Proteomes" id="UP000677228">
    <property type="component" value="Unassembled WGS sequence"/>
</dbReference>
<evidence type="ECO:0000313" key="5">
    <source>
        <dbReference type="Proteomes" id="UP000682733"/>
    </source>
</evidence>